<dbReference type="Proteomes" id="UP000005744">
    <property type="component" value="Unassembled WGS sequence"/>
</dbReference>
<name>I3CJV1_9GAMM</name>
<accession>I3CJV1</accession>
<dbReference type="STRING" id="395493.BegalDRAFT_3068"/>
<proteinExistence type="predicted"/>
<keyword evidence="1" id="KW-1133">Transmembrane helix</keyword>
<dbReference type="HOGENOM" id="CLU_342463_0_0_6"/>
<evidence type="ECO:0000313" key="2">
    <source>
        <dbReference type="EMBL" id="EIJ43894.1"/>
    </source>
</evidence>
<evidence type="ECO:0000313" key="3">
    <source>
        <dbReference type="Proteomes" id="UP000005744"/>
    </source>
</evidence>
<feature type="transmembrane region" description="Helical" evidence="1">
    <location>
        <begin position="802"/>
        <end position="819"/>
    </location>
</feature>
<dbReference type="RefSeq" id="WP_002691485.1">
    <property type="nucleotide sequence ID" value="NZ_JH600070.1"/>
</dbReference>
<keyword evidence="3" id="KW-1185">Reference proteome</keyword>
<sequence length="827" mass="96067">MLDLTAITLLCPCNDLESKTILEIAKEKGLNFYKIEGSWGLTLENALKQIDLTQLRPHVLIVEMPDKSEGQIYIKQLEQLGKTLHIIDHHLYDDQTQLVSSLSSLEQFAQLIDYKLTEEQIKIAINDRDFLMGLSQAQVPWGEAYCLRRKEWELQDKSKLMSEAFEYLEKNVRDLENVRLVLAPEKFSSVMLEAAQFPTEKKYNESLEYKKVISLKNVMVIYCDDNNPKNISQIEFAGSAKYKSALEQLRTQGKWEKDFITWQGGGELGCFFGAIPRHKLANINELVSQLLDICLHYGRPLRHYGCTFYLPLDLFSEEELEANKLLNLYAIKPEYVESYQIDIDKPVSLEEAKEDAPISKERQAYLYFLPHIRNLIFDIKNEPTKAEEPIKQDRLKRINDLKLKLILNTEKSKITTQVKDVSLFTYFNGLYVLTISVESDEKLGSKSSLVQDNDSWWHDLFFSSPEEFNKIKSLQLQNWLHFTNQARLIYASFYEQVKEGKLPNLELTWKEGDAEKSTSFLTKNEEISKTTSQLSGIIMHLLKYFFASTSIEKRLISLPLPDDRMFVSVAYGLSGTLPKTQFAKDEVKRLFSLALYVDHKNLVFSDCQEYAYDSEFTKNLLKQHTLSRWEENGTYSGCCSYANAYMGFGGFFSHVIAPSHVPFIYGRMLLVSLFYQMTLRHYNRRISHATEALSTQNKTENFRELRKKFILFTNNYWFREVTNQTQGIEVFELQTKNLGLEKEYALIKDEMERADEYAVTLQTKNFNKAAFWFALVTLFVTLFTVDGSDIFILNWLKAFKDTLGLSLSFIAVVWLVIWLKREFGSKK</sequence>
<dbReference type="AlphaFoldDB" id="I3CJV1"/>
<evidence type="ECO:0000256" key="1">
    <source>
        <dbReference type="SAM" id="Phobius"/>
    </source>
</evidence>
<feature type="transmembrane region" description="Helical" evidence="1">
    <location>
        <begin position="770"/>
        <end position="796"/>
    </location>
</feature>
<keyword evidence="1" id="KW-0472">Membrane</keyword>
<reference evidence="2 3" key="1">
    <citation type="submission" date="2011-11" db="EMBL/GenBank/DDBJ databases">
        <title>Improved High-Quality Draft sequence of Beggiatoa alba B18lD.</title>
        <authorList>
            <consortium name="US DOE Joint Genome Institute"/>
            <person name="Lucas S."/>
            <person name="Han J."/>
            <person name="Lapidus A."/>
            <person name="Cheng J.-F."/>
            <person name="Goodwin L."/>
            <person name="Pitluck S."/>
            <person name="Peters L."/>
            <person name="Mikhailova N."/>
            <person name="Held B."/>
            <person name="Detter J.C."/>
            <person name="Han C."/>
            <person name="Tapia R."/>
            <person name="Land M."/>
            <person name="Hauser L."/>
            <person name="Kyrpides N."/>
            <person name="Ivanova N."/>
            <person name="Pagani I."/>
            <person name="Samuel K."/>
            <person name="Teske A."/>
            <person name="Mueller J."/>
            <person name="Woyke T."/>
        </authorList>
    </citation>
    <scope>NUCLEOTIDE SEQUENCE [LARGE SCALE GENOMIC DNA]</scope>
    <source>
        <strain evidence="2 3">B18LD</strain>
    </source>
</reference>
<feature type="transmembrane region" description="Helical" evidence="1">
    <location>
        <begin position="651"/>
        <end position="675"/>
    </location>
</feature>
<dbReference type="EMBL" id="JH600070">
    <property type="protein sequence ID" value="EIJ43894.1"/>
    <property type="molecule type" value="Genomic_DNA"/>
</dbReference>
<organism evidence="2 3">
    <name type="scientific">Beggiatoa alba B18LD</name>
    <dbReference type="NCBI Taxonomy" id="395493"/>
    <lineage>
        <taxon>Bacteria</taxon>
        <taxon>Pseudomonadati</taxon>
        <taxon>Pseudomonadota</taxon>
        <taxon>Gammaproteobacteria</taxon>
        <taxon>Thiotrichales</taxon>
        <taxon>Thiotrichaceae</taxon>
        <taxon>Beggiatoa</taxon>
    </lineage>
</organism>
<gene>
    <name evidence="2" type="ORF">BegalDRAFT_3068</name>
</gene>
<protein>
    <submittedName>
        <fullName evidence="2">Uncharacterized protein</fullName>
    </submittedName>
</protein>
<keyword evidence="1" id="KW-0812">Transmembrane</keyword>